<dbReference type="InterPro" id="IPR055170">
    <property type="entry name" value="GFO_IDH_MocA-like_dom"/>
</dbReference>
<dbReference type="InterPro" id="IPR050984">
    <property type="entry name" value="Gfo/Idh/MocA_domain"/>
</dbReference>
<dbReference type="PANTHER" id="PTHR22604:SF105">
    <property type="entry name" value="TRANS-1,2-DIHYDROBENZENE-1,2-DIOL DEHYDROGENASE"/>
    <property type="match status" value="1"/>
</dbReference>
<evidence type="ECO:0000256" key="2">
    <source>
        <dbReference type="ARBA" id="ARBA00023002"/>
    </source>
</evidence>
<dbReference type="PANTHER" id="PTHR22604">
    <property type="entry name" value="OXIDOREDUCTASES"/>
    <property type="match status" value="1"/>
</dbReference>
<keyword evidence="6" id="KW-1185">Reference proteome</keyword>
<dbReference type="Gene3D" id="3.40.50.720">
    <property type="entry name" value="NAD(P)-binding Rossmann-like Domain"/>
    <property type="match status" value="1"/>
</dbReference>
<dbReference type="Gene3D" id="3.30.360.10">
    <property type="entry name" value="Dihydrodipicolinate Reductase, domain 2"/>
    <property type="match status" value="1"/>
</dbReference>
<comment type="similarity">
    <text evidence="1">Belongs to the Gfo/Idh/MocA family.</text>
</comment>
<protein>
    <submittedName>
        <fullName evidence="5">Dehydrogenase</fullName>
    </submittedName>
</protein>
<dbReference type="InterPro" id="IPR036291">
    <property type="entry name" value="NAD(P)-bd_dom_sf"/>
</dbReference>
<evidence type="ECO:0000259" key="4">
    <source>
        <dbReference type="Pfam" id="PF22725"/>
    </source>
</evidence>
<organism evidence="5 6">
    <name type="scientific">Rhodobium gokarnense</name>
    <dbReference type="NCBI Taxonomy" id="364296"/>
    <lineage>
        <taxon>Bacteria</taxon>
        <taxon>Pseudomonadati</taxon>
        <taxon>Pseudomonadota</taxon>
        <taxon>Alphaproteobacteria</taxon>
        <taxon>Hyphomicrobiales</taxon>
        <taxon>Rhodobiaceae</taxon>
        <taxon>Rhodobium</taxon>
    </lineage>
</organism>
<sequence length="353" mass="38343">MQHCRPPDRGGRNQEAGKHMEKVRWGILSTAKIGLEKVIPAIKRSRHGVVAAIASRAPGPAEEAAKALGIDTAYGSYEELLADPDIDAVYNPLPNHLHVPVTLAAARAGKHVLCEKPIALTAAEAEELKSVPKDRLVMEAFMVRFHPQWLRLRELVRSGALGEVWAVQSFFSYSNRNPDDIRNRAEIGGGALYDIGCYPVTAGRFVFEAEPVRVVSLVERDPDFGTDRLSSALIDFGAGRRLDFTVSTQATPYQRLQVVGTKKRAEVLIPYNAPQGAEALLRLDDGSTLGDGAGVLETVPASDQYAEEADAFALAVRGETELPYGVDDAIANMRVLDALFRSEKSNAWETVGG</sequence>
<feature type="domain" description="GFO/IDH/MocA-like oxidoreductase" evidence="4">
    <location>
        <begin position="149"/>
        <end position="265"/>
    </location>
</feature>
<dbReference type="InterPro" id="IPR000683">
    <property type="entry name" value="Gfo/Idh/MocA-like_OxRdtase_N"/>
</dbReference>
<accession>A0ABT3HGT4</accession>
<reference evidence="6" key="1">
    <citation type="submission" date="2023-07" db="EMBL/GenBank/DDBJ databases">
        <title>Genome sequencing of Purple Non-Sulfur Bacteria from various extreme environments.</title>
        <authorList>
            <person name="Mayer M."/>
        </authorList>
    </citation>
    <scope>NUCLEOTIDE SEQUENCE [LARGE SCALE GENOMIC DNA]</scope>
    <source>
        <strain evidence="6">DSM 17935</strain>
    </source>
</reference>
<dbReference type="Proteomes" id="UP001209755">
    <property type="component" value="Unassembled WGS sequence"/>
</dbReference>
<gene>
    <name evidence="5" type="ORF">M2319_003964</name>
</gene>
<evidence type="ECO:0000259" key="3">
    <source>
        <dbReference type="Pfam" id="PF01408"/>
    </source>
</evidence>
<evidence type="ECO:0000313" key="5">
    <source>
        <dbReference type="EMBL" id="MCW2309608.1"/>
    </source>
</evidence>
<evidence type="ECO:0000313" key="6">
    <source>
        <dbReference type="Proteomes" id="UP001209755"/>
    </source>
</evidence>
<dbReference type="Pfam" id="PF01408">
    <property type="entry name" value="GFO_IDH_MocA"/>
    <property type="match status" value="1"/>
</dbReference>
<dbReference type="Pfam" id="PF22725">
    <property type="entry name" value="GFO_IDH_MocA_C3"/>
    <property type="match status" value="1"/>
</dbReference>
<name>A0ABT3HGT4_9HYPH</name>
<dbReference type="SUPFAM" id="SSF55347">
    <property type="entry name" value="Glyceraldehyde-3-phosphate dehydrogenase-like, C-terminal domain"/>
    <property type="match status" value="1"/>
</dbReference>
<keyword evidence="2" id="KW-0560">Oxidoreductase</keyword>
<feature type="domain" description="Gfo/Idh/MocA-like oxidoreductase N-terminal" evidence="3">
    <location>
        <begin position="24"/>
        <end position="131"/>
    </location>
</feature>
<comment type="caution">
    <text evidence="5">The sequence shown here is derived from an EMBL/GenBank/DDBJ whole genome shotgun (WGS) entry which is preliminary data.</text>
</comment>
<dbReference type="EMBL" id="JAOQNS010000013">
    <property type="protein sequence ID" value="MCW2309608.1"/>
    <property type="molecule type" value="Genomic_DNA"/>
</dbReference>
<evidence type="ECO:0000256" key="1">
    <source>
        <dbReference type="ARBA" id="ARBA00010928"/>
    </source>
</evidence>
<proteinExistence type="inferred from homology"/>
<dbReference type="SUPFAM" id="SSF51735">
    <property type="entry name" value="NAD(P)-binding Rossmann-fold domains"/>
    <property type="match status" value="1"/>
</dbReference>